<comment type="caution">
    <text evidence="3">The sequence shown here is derived from an EMBL/GenBank/DDBJ whole genome shotgun (WGS) entry which is preliminary data.</text>
</comment>
<evidence type="ECO:0000256" key="1">
    <source>
        <dbReference type="SAM" id="Phobius"/>
    </source>
</evidence>
<accession>A0ABR8JBS8</accession>
<dbReference type="Gene3D" id="2.60.120.10">
    <property type="entry name" value="Jelly Rolls"/>
    <property type="match status" value="1"/>
</dbReference>
<evidence type="ECO:0000313" key="3">
    <source>
        <dbReference type="EMBL" id="MBD2714180.1"/>
    </source>
</evidence>
<evidence type="ECO:0000259" key="2">
    <source>
        <dbReference type="PROSITE" id="PS50042"/>
    </source>
</evidence>
<protein>
    <submittedName>
        <fullName evidence="3">Cyclic nucleotide-binding domain-containing protein</fullName>
    </submittedName>
</protein>
<dbReference type="InterPro" id="IPR000595">
    <property type="entry name" value="cNMP-bd_dom"/>
</dbReference>
<dbReference type="Gene3D" id="1.25.10.10">
    <property type="entry name" value="Leucine-rich Repeat Variant"/>
    <property type="match status" value="1"/>
</dbReference>
<dbReference type="SMART" id="SM00100">
    <property type="entry name" value="cNMP"/>
    <property type="match status" value="1"/>
</dbReference>
<dbReference type="EMBL" id="JACWZZ010000001">
    <property type="protein sequence ID" value="MBD2714180.1"/>
    <property type="molecule type" value="Genomic_DNA"/>
</dbReference>
<keyword evidence="1" id="KW-1133">Transmembrane helix</keyword>
<dbReference type="SUPFAM" id="SSF48371">
    <property type="entry name" value="ARM repeat"/>
    <property type="match status" value="1"/>
</dbReference>
<organism evidence="3 4">
    <name type="scientific">Hymenobacter duratus</name>
    <dbReference type="NCBI Taxonomy" id="2771356"/>
    <lineage>
        <taxon>Bacteria</taxon>
        <taxon>Pseudomonadati</taxon>
        <taxon>Bacteroidota</taxon>
        <taxon>Cytophagia</taxon>
        <taxon>Cytophagales</taxon>
        <taxon>Hymenobacteraceae</taxon>
        <taxon>Hymenobacter</taxon>
    </lineage>
</organism>
<sequence length="1067" mass="117207">MNTNTWYRFLGVRPGEAKTVWLFFLHNFLLGIGTILVYVAANVLLLENHPERNLPLGYCAGAGAMLLVGRLYAYCEHRWPLQKLAVRALLATLVLTVVLSILLMTGTSVVAAVAIMAGYRLIYLLTNLEFWGMSAVVFNVRQSRRLFAVISAGDMPAKALGAILAVFVHLHYDLYFLLLTAFGLYVLALSMQRYTFRAQAMAAQPAALTQPHQPHALPRGRKLVLYMGLSLTAIAVAAVGVEYLFFVNVKQKLQSQGTMLQYVGSVLALTYVLATVFKLVVARHGLDRLGVRWTLAVLPLTALAGVVLFGGLRAAGVGPMGQMAYFCGLYLGLEVLRRALFEPVFLVLFQPLPPAGRLQGHTWVKSFYEPLGLGLGGLLLLLLNDGGGLPAWAGLSCMAVFLLAALLLLQGAYQQYLSELKNALGLRFTTETLVAAADNQPSPPPAAPAIPAAEALSALQHLHRLDAPLLVQHAQTLLRHPEGEVRRRVLLMVGDRIKPSLLRYLLLHDPDAAVRETASQLACRHPDAADLLRHADIAVRKGAIRGRLEAAPSDVQAQASLAELAATAHHHVAALQLVRFLVPDQQVALIVMGLSSQEENLIQAATTAATTVSPATLASQLLGMLRSKAARRPAADCLVQIGDSILPYLEQALAHETDARFLRELAQVCSQIRTEAGRQVLVRMVQDANLHGRAAALRALSSLPAVPTDAPLFQHLVEEEMRLAQHMLHSMTNANAELRSTLRYELRKSQQRLLGLLIQLYDQRPLLNAQRGLAHATGERQANALEILDNLIPRPLYQGLQALLDAGRLSEKVQTFDDLLGPAVLTESIQTTIIRRGLAAFTAWTVGVALRQWHPCPENVAHLYPHLQTANRLVQESAEEVLRCLPLQRPAAYDHLLQLYPTLASHPAMTDHAPGSSVSFLERVRMLKSTALFGQTPENSLGTIVPIMHEVTYRQDEEIFAKGTLGTSLFIIYEGEVGIFNKRQLLTTFGKGEFFGELALLDAEPRSASAVALQPVRAFRIDQEDFYDVTEECTEVVRTIMRELCQRLRRQNEKMAQPDNQTVVHPA</sequence>
<feature type="transmembrane region" description="Helical" evidence="1">
    <location>
        <begin position="259"/>
        <end position="281"/>
    </location>
</feature>
<gene>
    <name evidence="3" type="ORF">IC231_03930</name>
</gene>
<dbReference type="InterPro" id="IPR050503">
    <property type="entry name" value="cAMP-dep_PK_reg_su-like"/>
</dbReference>
<dbReference type="InterPro" id="IPR018488">
    <property type="entry name" value="cNMP-bd_CS"/>
</dbReference>
<proteinExistence type="predicted"/>
<dbReference type="InterPro" id="IPR018490">
    <property type="entry name" value="cNMP-bd_dom_sf"/>
</dbReference>
<dbReference type="Pfam" id="PF00027">
    <property type="entry name" value="cNMP_binding"/>
    <property type="match status" value="1"/>
</dbReference>
<evidence type="ECO:0000313" key="4">
    <source>
        <dbReference type="Proteomes" id="UP000642468"/>
    </source>
</evidence>
<feature type="transmembrane region" description="Helical" evidence="1">
    <location>
        <begin position="367"/>
        <end position="383"/>
    </location>
</feature>
<dbReference type="InterPro" id="IPR011989">
    <property type="entry name" value="ARM-like"/>
</dbReference>
<feature type="transmembrane region" description="Helical" evidence="1">
    <location>
        <begin position="20"/>
        <end position="41"/>
    </location>
</feature>
<feature type="transmembrane region" description="Helical" evidence="1">
    <location>
        <begin position="223"/>
        <end position="247"/>
    </location>
</feature>
<name>A0ABR8JBS8_9BACT</name>
<reference evidence="3 4" key="1">
    <citation type="submission" date="2020-09" db="EMBL/GenBank/DDBJ databases">
        <authorList>
            <person name="Kim M.K."/>
        </authorList>
    </citation>
    <scope>NUCLEOTIDE SEQUENCE [LARGE SCALE GENOMIC DNA]</scope>
    <source>
        <strain evidence="3 4">BT646</strain>
    </source>
</reference>
<dbReference type="RefSeq" id="WP_190783286.1">
    <property type="nucleotide sequence ID" value="NZ_JACWZZ010000001.1"/>
</dbReference>
<dbReference type="CDD" id="cd06174">
    <property type="entry name" value="MFS"/>
    <property type="match status" value="1"/>
</dbReference>
<dbReference type="Proteomes" id="UP000642468">
    <property type="component" value="Unassembled WGS sequence"/>
</dbReference>
<keyword evidence="1" id="KW-0472">Membrane</keyword>
<feature type="transmembrane region" description="Helical" evidence="1">
    <location>
        <begin position="174"/>
        <end position="191"/>
    </location>
</feature>
<feature type="transmembrane region" description="Helical" evidence="1">
    <location>
        <begin position="146"/>
        <end position="168"/>
    </location>
</feature>
<keyword evidence="1" id="KW-0812">Transmembrane</keyword>
<dbReference type="InterPro" id="IPR016024">
    <property type="entry name" value="ARM-type_fold"/>
</dbReference>
<dbReference type="CDD" id="cd00038">
    <property type="entry name" value="CAP_ED"/>
    <property type="match status" value="1"/>
</dbReference>
<dbReference type="SUPFAM" id="SSF103473">
    <property type="entry name" value="MFS general substrate transporter"/>
    <property type="match status" value="1"/>
</dbReference>
<dbReference type="SUPFAM" id="SSF51206">
    <property type="entry name" value="cAMP-binding domain-like"/>
    <property type="match status" value="1"/>
</dbReference>
<feature type="transmembrane region" description="Helical" evidence="1">
    <location>
        <begin position="53"/>
        <end position="72"/>
    </location>
</feature>
<keyword evidence="4" id="KW-1185">Reference proteome</keyword>
<dbReference type="InterPro" id="IPR036259">
    <property type="entry name" value="MFS_trans_sf"/>
</dbReference>
<dbReference type="InterPro" id="IPR014710">
    <property type="entry name" value="RmlC-like_jellyroll"/>
</dbReference>
<feature type="transmembrane region" description="Helical" evidence="1">
    <location>
        <begin position="389"/>
        <end position="409"/>
    </location>
</feature>
<feature type="domain" description="Cyclic nucleotide-binding" evidence="2">
    <location>
        <begin position="932"/>
        <end position="1047"/>
    </location>
</feature>
<dbReference type="PROSITE" id="PS00889">
    <property type="entry name" value="CNMP_BINDING_2"/>
    <property type="match status" value="1"/>
</dbReference>
<feature type="transmembrane region" description="Helical" evidence="1">
    <location>
        <begin position="293"/>
        <end position="315"/>
    </location>
</feature>
<dbReference type="PANTHER" id="PTHR11635">
    <property type="entry name" value="CAMP-DEPENDENT PROTEIN KINASE REGULATORY CHAIN"/>
    <property type="match status" value="1"/>
</dbReference>
<dbReference type="PANTHER" id="PTHR11635:SF152">
    <property type="entry name" value="CAMP-DEPENDENT PROTEIN KINASE TYPE I REGULATORY SUBUNIT-RELATED"/>
    <property type="match status" value="1"/>
</dbReference>
<dbReference type="PROSITE" id="PS50042">
    <property type="entry name" value="CNMP_BINDING_3"/>
    <property type="match status" value="1"/>
</dbReference>